<evidence type="ECO:0000256" key="1">
    <source>
        <dbReference type="SAM" id="MobiDB-lite"/>
    </source>
</evidence>
<keyword evidence="2" id="KW-0732">Signal</keyword>
<reference evidence="4" key="1">
    <citation type="submission" date="2019-04" db="EMBL/GenBank/DDBJ databases">
        <title>Friends and foes A comparative genomics studyof 23 Aspergillus species from section Flavi.</title>
        <authorList>
            <consortium name="DOE Joint Genome Institute"/>
            <person name="Kjaerbolling I."/>
            <person name="Vesth T."/>
            <person name="Frisvad J.C."/>
            <person name="Nybo J.L."/>
            <person name="Theobald S."/>
            <person name="Kildgaard S."/>
            <person name="Isbrandt T."/>
            <person name="Kuo A."/>
            <person name="Sato A."/>
            <person name="Lyhne E.K."/>
            <person name="Kogle M.E."/>
            <person name="Wiebenga A."/>
            <person name="Kun R.S."/>
            <person name="Lubbers R.J."/>
            <person name="Makela M.R."/>
            <person name="Barry K."/>
            <person name="Chovatia M."/>
            <person name="Clum A."/>
            <person name="Daum C."/>
            <person name="Haridas S."/>
            <person name="He G."/>
            <person name="LaButti K."/>
            <person name="Lipzen A."/>
            <person name="Mondo S."/>
            <person name="Riley R."/>
            <person name="Salamov A."/>
            <person name="Simmons B.A."/>
            <person name="Magnuson J.K."/>
            <person name="Henrissat B."/>
            <person name="Mortensen U.H."/>
            <person name="Larsen T.O."/>
            <person name="Devries R.P."/>
            <person name="Grigoriev I.V."/>
            <person name="Machida M."/>
            <person name="Baker S.E."/>
            <person name="Andersen M.R."/>
        </authorList>
    </citation>
    <scope>NUCLEOTIDE SEQUENCE [LARGE SCALE GENOMIC DNA]</scope>
    <source>
        <strain evidence="4">CBS 130017</strain>
    </source>
</reference>
<dbReference type="AlphaFoldDB" id="A0A5N6WU42"/>
<proteinExistence type="predicted"/>
<feature type="chain" id="PRO_5025046535" evidence="2">
    <location>
        <begin position="21"/>
        <end position="89"/>
    </location>
</feature>
<protein>
    <submittedName>
        <fullName evidence="3">Uncharacterized protein</fullName>
    </submittedName>
</protein>
<evidence type="ECO:0000313" key="3">
    <source>
        <dbReference type="EMBL" id="KAE8324118.1"/>
    </source>
</evidence>
<feature type="signal peptide" evidence="2">
    <location>
        <begin position="1"/>
        <end position="20"/>
    </location>
</feature>
<feature type="compositionally biased region" description="Basic and acidic residues" evidence="1">
    <location>
        <begin position="67"/>
        <end position="82"/>
    </location>
</feature>
<evidence type="ECO:0000256" key="2">
    <source>
        <dbReference type="SAM" id="SignalP"/>
    </source>
</evidence>
<name>A0A5N6WU42_9EURO</name>
<sequence length="89" mass="9299">MSFFLTFILVALMGCPLAKAMPINSGMAHHFEPSLSAQAGLAVGLSVGIPLLAGYPIENTEATPAASEKKNEAPAEQPKEEAGIYTIPE</sequence>
<dbReference type="Proteomes" id="UP000325945">
    <property type="component" value="Unassembled WGS sequence"/>
</dbReference>
<gene>
    <name evidence="3" type="ORF">BDV39DRAFT_208130</name>
</gene>
<dbReference type="EMBL" id="ML741821">
    <property type="protein sequence ID" value="KAE8324118.1"/>
    <property type="molecule type" value="Genomic_DNA"/>
</dbReference>
<keyword evidence="4" id="KW-1185">Reference proteome</keyword>
<accession>A0A5N6WU42</accession>
<evidence type="ECO:0000313" key="4">
    <source>
        <dbReference type="Proteomes" id="UP000325945"/>
    </source>
</evidence>
<feature type="region of interest" description="Disordered" evidence="1">
    <location>
        <begin position="62"/>
        <end position="89"/>
    </location>
</feature>
<organism evidence="3 4">
    <name type="scientific">Aspergillus sergii</name>
    <dbReference type="NCBI Taxonomy" id="1034303"/>
    <lineage>
        <taxon>Eukaryota</taxon>
        <taxon>Fungi</taxon>
        <taxon>Dikarya</taxon>
        <taxon>Ascomycota</taxon>
        <taxon>Pezizomycotina</taxon>
        <taxon>Eurotiomycetes</taxon>
        <taxon>Eurotiomycetidae</taxon>
        <taxon>Eurotiales</taxon>
        <taxon>Aspergillaceae</taxon>
        <taxon>Aspergillus</taxon>
        <taxon>Aspergillus subgen. Circumdati</taxon>
    </lineage>
</organism>